<dbReference type="SUPFAM" id="SSF51126">
    <property type="entry name" value="Pectin lyase-like"/>
    <property type="match status" value="3"/>
</dbReference>
<accession>A0AA96GI62</accession>
<feature type="domain" description="Filamentous haemagglutinin FhaB/tRNA nuclease CdiA-like TPS" evidence="2">
    <location>
        <begin position="39"/>
        <end position="151"/>
    </location>
</feature>
<dbReference type="AlphaFoldDB" id="A0AA96GI62"/>
<feature type="chain" id="PRO_5041658956" evidence="1">
    <location>
        <begin position="23"/>
        <end position="996"/>
    </location>
</feature>
<keyword evidence="1" id="KW-0732">Signal</keyword>
<evidence type="ECO:0000313" key="3">
    <source>
        <dbReference type="EMBL" id="WNM60745.1"/>
    </source>
</evidence>
<keyword evidence="4" id="KW-1185">Reference proteome</keyword>
<dbReference type="Pfam" id="PF05860">
    <property type="entry name" value="TPS"/>
    <property type="match status" value="1"/>
</dbReference>
<gene>
    <name evidence="3" type="ORF">PQG83_13360</name>
</gene>
<dbReference type="EMBL" id="CP116968">
    <property type="protein sequence ID" value="WNM60745.1"/>
    <property type="molecule type" value="Genomic_DNA"/>
</dbReference>
<organism evidence="3 4">
    <name type="scientific">Candidatus Nitrospira neomarina</name>
    <dbReference type="NCBI Taxonomy" id="3020899"/>
    <lineage>
        <taxon>Bacteria</taxon>
        <taxon>Pseudomonadati</taxon>
        <taxon>Nitrospirota</taxon>
        <taxon>Nitrospiria</taxon>
        <taxon>Nitrospirales</taxon>
        <taxon>Nitrospiraceae</taxon>
        <taxon>Nitrospira</taxon>
    </lineage>
</organism>
<dbReference type="InterPro" id="IPR011050">
    <property type="entry name" value="Pectin_lyase_fold/virulence"/>
</dbReference>
<reference evidence="3 4" key="1">
    <citation type="submission" date="2023-01" db="EMBL/GenBank/DDBJ databases">
        <title>Cultivation and genomic characterization of new, ubiquitous marine nitrite-oxidizing bacteria from the Nitrospirales.</title>
        <authorList>
            <person name="Mueller A.J."/>
            <person name="Daebeler A."/>
            <person name="Herbold C.W."/>
            <person name="Kirkegaard R.H."/>
            <person name="Daims H."/>
        </authorList>
    </citation>
    <scope>NUCLEOTIDE SEQUENCE [LARGE SCALE GENOMIC DNA]</scope>
    <source>
        <strain evidence="3 4">DK</strain>
    </source>
</reference>
<protein>
    <submittedName>
        <fullName evidence="3">Filamentous hemagglutinin N-terminal domain-containing protein</fullName>
    </submittedName>
</protein>
<proteinExistence type="predicted"/>
<dbReference type="InterPro" id="IPR012334">
    <property type="entry name" value="Pectin_lyas_fold"/>
</dbReference>
<dbReference type="RefSeq" id="WP_312741897.1">
    <property type="nucleotide sequence ID" value="NZ_CP116968.1"/>
</dbReference>
<dbReference type="Gene3D" id="2.160.20.10">
    <property type="entry name" value="Single-stranded right-handed beta-helix, Pectin lyase-like"/>
    <property type="match status" value="3"/>
</dbReference>
<dbReference type="SMART" id="SM00912">
    <property type="entry name" value="Haemagg_act"/>
    <property type="match status" value="1"/>
</dbReference>
<dbReference type="NCBIfam" id="TIGR01901">
    <property type="entry name" value="adhes_NPXG"/>
    <property type="match status" value="1"/>
</dbReference>
<evidence type="ECO:0000313" key="4">
    <source>
        <dbReference type="Proteomes" id="UP001302494"/>
    </source>
</evidence>
<dbReference type="KEGG" id="nneo:PQG83_13360"/>
<dbReference type="Proteomes" id="UP001302494">
    <property type="component" value="Chromosome"/>
</dbReference>
<evidence type="ECO:0000256" key="1">
    <source>
        <dbReference type="SAM" id="SignalP"/>
    </source>
</evidence>
<sequence>MKIWRSIPLGLCLALPGGVAYAQAPPPITSSGLNTQVSAPVSLPGGAVQHNITGGTRPGGGDNLFHSFGEFGVPTDNIANFLNDAALPTTNILSRVTGGHPSNIFGTIQTEGFGNTNLFLMNPAGIVFGSNASLNVGGATHFTTADYLKLSDGVQFTALPGAQDALLSVAPVAAFGFLESNPAPISVEGSTLSVLDGQMLSLVGGDLTIGSGLNAPGGQIALASVASPGEVLAGTYASFPNINGQSFTMMGSVTLSEGATLNVFGDAAGTVIIRGGRLVMTDARISADTENQNGATTAIDIQVTGDMSIADTLGLPALTAQATGAGDAGEVKISSNNLDATSSSLDLFFSLIDTHTSGSGTGGQVSITTPGELNVTGNPTGQMFFIDTGTRGDGGGHGGAISIAAGNIQLENTSINSGDFIARQLDFALGSGGDVTIIADTLQMTRSLIASDGFFEGKAGDLTISARNIQLENFSQLSLQEFGGGGVLTITADRLIADNSQIELETVGGRGAGISWPGVTINANIVELQNGSAVRSQTVGDGNAGDIHITASDHVLFSDDSLALGTENRPSGLFTNSQGNAGLGDQGLSGTITIETAKLEISGGARIDSTTQSSGRGGDVTIAVTDSIFLTGQRTIPVLSDQLFGLGTSLSSGVFARTVGSEFCTGPCGNAGNISMTTGSLNVNDGAAINTGTTNNGVGGIITVNATNNISIAGTLDDGTSGGVFSRTTGTEPGSGAGGAIALTAGQNFILSDGATVSASSDGPGIAGNITMTGHDTILIDKAIVTTEATQASGGEIKLTANDRIQLVDSTIESTVKGDAKTVAGNIGLDPDFIILQNSHILAKAVDGQGGNITLIAIKGVLVDAQSTLEVTSERGVSGTVNIESPIQVLSGTIVPLPDQPVNVATLYASSCVAGEGGHFSTFVDSKSDSVAPTPGTFLASPVLPITDPSQHAMGPNKQAVTSEMNLSGHEAAIHLAAYTPPVLFAQASGQPVPCP</sequence>
<name>A0AA96GI62_9BACT</name>
<evidence type="ECO:0000259" key="2">
    <source>
        <dbReference type="SMART" id="SM00912"/>
    </source>
</evidence>
<dbReference type="InterPro" id="IPR008638">
    <property type="entry name" value="FhaB/CdiA-like_TPS"/>
</dbReference>
<feature type="signal peptide" evidence="1">
    <location>
        <begin position="1"/>
        <end position="22"/>
    </location>
</feature>